<dbReference type="OrthoDB" id="313211at2157"/>
<dbReference type="EMBL" id="JAGGLC010000003">
    <property type="protein sequence ID" value="MBP1986917.1"/>
    <property type="molecule type" value="Genomic_DNA"/>
</dbReference>
<dbReference type="RefSeq" id="WP_209491211.1">
    <property type="nucleotide sequence ID" value="NZ_JAGGLC010000003.1"/>
</dbReference>
<dbReference type="Proteomes" id="UP000823736">
    <property type="component" value="Unassembled WGS sequence"/>
</dbReference>
<organism evidence="1 2">
    <name type="scientific">Halolamina salifodinae</name>
    <dbReference type="NCBI Taxonomy" id="1202767"/>
    <lineage>
        <taxon>Archaea</taxon>
        <taxon>Methanobacteriati</taxon>
        <taxon>Methanobacteriota</taxon>
        <taxon>Stenosarchaea group</taxon>
        <taxon>Halobacteria</taxon>
        <taxon>Halobacteriales</taxon>
        <taxon>Haloferacaceae</taxon>
    </lineage>
</organism>
<keyword evidence="2" id="KW-1185">Reference proteome</keyword>
<evidence type="ECO:0000313" key="2">
    <source>
        <dbReference type="Proteomes" id="UP000823736"/>
    </source>
</evidence>
<accession>A0A8T4GV62</accession>
<reference evidence="1" key="1">
    <citation type="submission" date="2021-03" db="EMBL/GenBank/DDBJ databases">
        <title>Genomic Encyclopedia of Type Strains, Phase IV (KMG-IV): sequencing the most valuable type-strain genomes for metagenomic binning, comparative biology and taxonomic classification.</title>
        <authorList>
            <person name="Goeker M."/>
        </authorList>
    </citation>
    <scope>NUCLEOTIDE SEQUENCE</scope>
    <source>
        <strain evidence="1">DSM 26232</strain>
    </source>
</reference>
<sequence>MTMDTYTLVVRETSTHDGIDADVIDEDGLVEESTQVTYSDYDVMAERDNGGPERIEEEFTVDARSIDIQLERDERTFVFRAIADNEDVARIEVSDSVWNLAHT</sequence>
<name>A0A8T4GV62_9EURY</name>
<dbReference type="AlphaFoldDB" id="A0A8T4GV62"/>
<protein>
    <submittedName>
        <fullName evidence="1">Uncharacterized protein</fullName>
    </submittedName>
</protein>
<evidence type="ECO:0000313" key="1">
    <source>
        <dbReference type="EMBL" id="MBP1986917.1"/>
    </source>
</evidence>
<proteinExistence type="predicted"/>
<gene>
    <name evidence="1" type="ORF">J2753_001415</name>
</gene>
<comment type="caution">
    <text evidence="1">The sequence shown here is derived from an EMBL/GenBank/DDBJ whole genome shotgun (WGS) entry which is preliminary data.</text>
</comment>